<feature type="compositionally biased region" description="Basic and acidic residues" evidence="1">
    <location>
        <begin position="1"/>
        <end position="22"/>
    </location>
</feature>
<evidence type="ECO:0000313" key="2">
    <source>
        <dbReference type="EMBL" id="KAF9968362.1"/>
    </source>
</evidence>
<proteinExistence type="predicted"/>
<feature type="compositionally biased region" description="Low complexity" evidence="1">
    <location>
        <begin position="159"/>
        <end position="189"/>
    </location>
</feature>
<feature type="compositionally biased region" description="Acidic residues" evidence="1">
    <location>
        <begin position="138"/>
        <end position="147"/>
    </location>
</feature>
<feature type="region of interest" description="Disordered" evidence="1">
    <location>
        <begin position="130"/>
        <end position="189"/>
    </location>
</feature>
<protein>
    <submittedName>
        <fullName evidence="2">Uncharacterized protein</fullName>
    </submittedName>
</protein>
<gene>
    <name evidence="2" type="ORF">BGZ65_012707</name>
</gene>
<organism evidence="2 3">
    <name type="scientific">Modicella reniformis</name>
    <dbReference type="NCBI Taxonomy" id="1440133"/>
    <lineage>
        <taxon>Eukaryota</taxon>
        <taxon>Fungi</taxon>
        <taxon>Fungi incertae sedis</taxon>
        <taxon>Mucoromycota</taxon>
        <taxon>Mortierellomycotina</taxon>
        <taxon>Mortierellomycetes</taxon>
        <taxon>Mortierellales</taxon>
        <taxon>Mortierellaceae</taxon>
        <taxon>Modicella</taxon>
    </lineage>
</organism>
<dbReference type="Proteomes" id="UP000749646">
    <property type="component" value="Unassembled WGS sequence"/>
</dbReference>
<dbReference type="AlphaFoldDB" id="A0A9P6JEK1"/>
<sequence length="244" mass="26981">MPPKRKPNDDAAVERPPPKRASEDEEAEDSMVIKTLAKMVYGKKTNKIHMKAAEYIMSINEDDGELGTKAFVAYVRGVYPIVNLISMSNAWSKLHQFFTGDLSQKEQHERLIGLLGVPRMVEAFRRLPGVLDDKDGETGDSEGDSEGEAGRASHQSREISGAASSTSTSRRFSIKSVSSGRSGSSNGNLNSAALVNLRQTYEENWRVYTGQNWVLPSGITLDEVVHAALLCHQRCNWLRIDGTR</sequence>
<evidence type="ECO:0000313" key="3">
    <source>
        <dbReference type="Proteomes" id="UP000749646"/>
    </source>
</evidence>
<name>A0A9P6JEK1_9FUNG</name>
<evidence type="ECO:0000256" key="1">
    <source>
        <dbReference type="SAM" id="MobiDB-lite"/>
    </source>
</evidence>
<comment type="caution">
    <text evidence="2">The sequence shown here is derived from an EMBL/GenBank/DDBJ whole genome shotgun (WGS) entry which is preliminary data.</text>
</comment>
<feature type="region of interest" description="Disordered" evidence="1">
    <location>
        <begin position="1"/>
        <end position="28"/>
    </location>
</feature>
<feature type="non-terminal residue" evidence="2">
    <location>
        <position position="1"/>
    </location>
</feature>
<reference evidence="2" key="1">
    <citation type="journal article" date="2020" name="Fungal Divers.">
        <title>Resolving the Mortierellaceae phylogeny through synthesis of multi-gene phylogenetics and phylogenomics.</title>
        <authorList>
            <person name="Vandepol N."/>
            <person name="Liber J."/>
            <person name="Desiro A."/>
            <person name="Na H."/>
            <person name="Kennedy M."/>
            <person name="Barry K."/>
            <person name="Grigoriev I.V."/>
            <person name="Miller A.N."/>
            <person name="O'Donnell K."/>
            <person name="Stajich J.E."/>
            <person name="Bonito G."/>
        </authorList>
    </citation>
    <scope>NUCLEOTIDE SEQUENCE</scope>
    <source>
        <strain evidence="2">MES-2147</strain>
    </source>
</reference>
<accession>A0A9P6JEK1</accession>
<keyword evidence="3" id="KW-1185">Reference proteome</keyword>
<feature type="compositionally biased region" description="Basic and acidic residues" evidence="1">
    <location>
        <begin position="148"/>
        <end position="157"/>
    </location>
</feature>
<dbReference type="EMBL" id="JAAAHW010005488">
    <property type="protein sequence ID" value="KAF9968362.1"/>
    <property type="molecule type" value="Genomic_DNA"/>
</dbReference>